<name>A0A812BX72_ACAPH</name>
<feature type="transmembrane region" description="Helical" evidence="3">
    <location>
        <begin position="140"/>
        <end position="160"/>
    </location>
</feature>
<feature type="transmembrane region" description="Helical" evidence="3">
    <location>
        <begin position="232"/>
        <end position="254"/>
    </location>
</feature>
<dbReference type="PROSITE" id="PS50850">
    <property type="entry name" value="MFS"/>
    <property type="match status" value="1"/>
</dbReference>
<evidence type="ECO:0000256" key="3">
    <source>
        <dbReference type="SAM" id="Phobius"/>
    </source>
</evidence>
<feature type="transmembrane region" description="Helical" evidence="3">
    <location>
        <begin position="172"/>
        <end position="195"/>
    </location>
</feature>
<dbReference type="InterPro" id="IPR036259">
    <property type="entry name" value="MFS_trans_sf"/>
</dbReference>
<dbReference type="PANTHER" id="PTHR11360:SF284">
    <property type="entry name" value="EG:103B4.3 PROTEIN-RELATED"/>
    <property type="match status" value="1"/>
</dbReference>
<evidence type="ECO:0000313" key="6">
    <source>
        <dbReference type="Proteomes" id="UP000597762"/>
    </source>
</evidence>
<keyword evidence="3" id="KW-1133">Transmembrane helix</keyword>
<dbReference type="OrthoDB" id="6435476at2759"/>
<comment type="caution">
    <text evidence="5">The sequence shown here is derived from an EMBL/GenBank/DDBJ whole genome shotgun (WGS) entry which is preliminary data.</text>
</comment>
<dbReference type="InterPro" id="IPR050327">
    <property type="entry name" value="Proton-linked_MCT"/>
</dbReference>
<accession>A0A812BX72</accession>
<gene>
    <name evidence="5" type="ORF">SPHA_25779</name>
</gene>
<evidence type="ECO:0000259" key="4">
    <source>
        <dbReference type="PROSITE" id="PS50850"/>
    </source>
</evidence>
<dbReference type="Pfam" id="PF07690">
    <property type="entry name" value="MFS_1"/>
    <property type="match status" value="1"/>
</dbReference>
<evidence type="ECO:0000256" key="2">
    <source>
        <dbReference type="SAM" id="MobiDB-lite"/>
    </source>
</evidence>
<feature type="transmembrane region" description="Helical" evidence="3">
    <location>
        <begin position="79"/>
        <end position="99"/>
    </location>
</feature>
<feature type="transmembrane region" description="Helical" evidence="3">
    <location>
        <begin position="202"/>
        <end position="220"/>
    </location>
</feature>
<dbReference type="SUPFAM" id="SSF103473">
    <property type="entry name" value="MFS general substrate transporter"/>
    <property type="match status" value="1"/>
</dbReference>
<dbReference type="PANTHER" id="PTHR11360">
    <property type="entry name" value="MONOCARBOXYLATE TRANSPORTER"/>
    <property type="match status" value="1"/>
</dbReference>
<evidence type="ECO:0000313" key="5">
    <source>
        <dbReference type="EMBL" id="CAE1247690.1"/>
    </source>
</evidence>
<feature type="region of interest" description="Disordered" evidence="2">
    <location>
        <begin position="1"/>
        <end position="33"/>
    </location>
</feature>
<protein>
    <recommendedName>
        <fullName evidence="4">Major facilitator superfamily (MFS) profile domain-containing protein</fullName>
    </recommendedName>
</protein>
<reference evidence="5" key="1">
    <citation type="submission" date="2021-01" db="EMBL/GenBank/DDBJ databases">
        <authorList>
            <person name="Li R."/>
            <person name="Bekaert M."/>
        </authorList>
    </citation>
    <scope>NUCLEOTIDE SEQUENCE</scope>
    <source>
        <strain evidence="5">Farmed</strain>
    </source>
</reference>
<feature type="domain" description="Major facilitator superfamily (MFS) profile" evidence="4">
    <location>
        <begin position="71"/>
        <end position="263"/>
    </location>
</feature>
<keyword evidence="3" id="KW-0812">Transmembrane</keyword>
<dbReference type="Proteomes" id="UP000597762">
    <property type="component" value="Unassembled WGS sequence"/>
</dbReference>
<proteinExistence type="predicted"/>
<organism evidence="5 6">
    <name type="scientific">Acanthosepion pharaonis</name>
    <name type="common">Pharaoh cuttlefish</name>
    <name type="synonym">Sepia pharaonis</name>
    <dbReference type="NCBI Taxonomy" id="158019"/>
    <lineage>
        <taxon>Eukaryota</taxon>
        <taxon>Metazoa</taxon>
        <taxon>Spiralia</taxon>
        <taxon>Lophotrochozoa</taxon>
        <taxon>Mollusca</taxon>
        <taxon>Cephalopoda</taxon>
        <taxon>Coleoidea</taxon>
        <taxon>Decapodiformes</taxon>
        <taxon>Sepiida</taxon>
        <taxon>Sepiina</taxon>
        <taxon>Sepiidae</taxon>
        <taxon>Acanthosepion</taxon>
    </lineage>
</organism>
<keyword evidence="6" id="KW-1185">Reference proteome</keyword>
<dbReference type="GO" id="GO:0016020">
    <property type="term" value="C:membrane"/>
    <property type="evidence" value="ECO:0007669"/>
    <property type="project" value="UniProtKB-SubCell"/>
</dbReference>
<keyword evidence="3" id="KW-0472">Membrane</keyword>
<evidence type="ECO:0000256" key="1">
    <source>
        <dbReference type="ARBA" id="ARBA00004141"/>
    </source>
</evidence>
<dbReference type="Gene3D" id="1.20.1250.20">
    <property type="entry name" value="MFS general substrate transporter like domains"/>
    <property type="match status" value="1"/>
</dbReference>
<dbReference type="GO" id="GO:0022857">
    <property type="term" value="F:transmembrane transporter activity"/>
    <property type="evidence" value="ECO:0007669"/>
    <property type="project" value="InterPro"/>
</dbReference>
<dbReference type="InterPro" id="IPR020846">
    <property type="entry name" value="MFS_dom"/>
</dbReference>
<feature type="transmembrane region" description="Helical" evidence="3">
    <location>
        <begin position="111"/>
        <end position="133"/>
    </location>
</feature>
<dbReference type="EMBL" id="CAHIKZ030000978">
    <property type="protein sequence ID" value="CAE1247690.1"/>
    <property type="molecule type" value="Genomic_DNA"/>
</dbReference>
<dbReference type="InterPro" id="IPR011701">
    <property type="entry name" value="MFS"/>
</dbReference>
<dbReference type="AlphaFoldDB" id="A0A812BX72"/>
<sequence length="263" mass="29021">MSENRRASEGVTNPAFTPDDENTENVSSHRYSIDGIEPTPETLQMRRLSVFAEEMPNNLTNLRSRYCDTTIFRNKNFGLLLAIYLLWAVGDSLLIYLPAYAESLELSREEGAMIMSIYGIVSTLSQILAGFLADVVHIPISYLLFSAVFGMSLSILAIPFCQTFTTLALSTTGYATGYSFGIALRIVLIAAILGIDKISETYSIVSIFIGIGYIVYPIVSGHLYDFTRSFPVIFYVDSAIAFLGAILSCGIIYAQKKGKFINK</sequence>
<comment type="subcellular location">
    <subcellularLocation>
        <location evidence="1">Membrane</location>
        <topology evidence="1">Multi-pass membrane protein</topology>
    </subcellularLocation>
</comment>